<dbReference type="EMBL" id="JAOYFB010000040">
    <property type="protein sequence ID" value="KAK4035624.1"/>
    <property type="molecule type" value="Genomic_DNA"/>
</dbReference>
<name>A0ABR0B1X6_9CRUS</name>
<protein>
    <submittedName>
        <fullName evidence="1">Uncharacterized protein</fullName>
    </submittedName>
</protein>
<sequence length="185" mass="20384">MKRMLTSKEDHQQCKINGLEYLMPFYTLCPLIISSNTCLRLACRPVLASPVAQSWLDPSPHLRFARRPVFASPVTPSSLRPSPRLHFAPSSPRLSGSGSAVLPNGLYAMGGTVAQAVWLKVDRRGNAPLGNSPLSMWWWFPGVCIPITASTIMSARTCLRTSPPLSNLVGDRTLNIQNMNPMLFH</sequence>
<organism evidence="1 2">
    <name type="scientific">Daphnia magna</name>
    <dbReference type="NCBI Taxonomy" id="35525"/>
    <lineage>
        <taxon>Eukaryota</taxon>
        <taxon>Metazoa</taxon>
        <taxon>Ecdysozoa</taxon>
        <taxon>Arthropoda</taxon>
        <taxon>Crustacea</taxon>
        <taxon>Branchiopoda</taxon>
        <taxon>Diplostraca</taxon>
        <taxon>Cladocera</taxon>
        <taxon>Anomopoda</taxon>
        <taxon>Daphniidae</taxon>
        <taxon>Daphnia</taxon>
    </lineage>
</organism>
<accession>A0ABR0B1X6</accession>
<evidence type="ECO:0000313" key="1">
    <source>
        <dbReference type="EMBL" id="KAK4035624.1"/>
    </source>
</evidence>
<evidence type="ECO:0000313" key="2">
    <source>
        <dbReference type="Proteomes" id="UP001234178"/>
    </source>
</evidence>
<gene>
    <name evidence="1" type="ORF">OUZ56_027711</name>
</gene>
<comment type="caution">
    <text evidence="1">The sequence shown here is derived from an EMBL/GenBank/DDBJ whole genome shotgun (WGS) entry which is preliminary data.</text>
</comment>
<reference evidence="1 2" key="1">
    <citation type="journal article" date="2023" name="Nucleic Acids Res.">
        <title>The hologenome of Daphnia magna reveals possible DNA methylation and microbiome-mediated evolution of the host genome.</title>
        <authorList>
            <person name="Chaturvedi A."/>
            <person name="Li X."/>
            <person name="Dhandapani V."/>
            <person name="Marshall H."/>
            <person name="Kissane S."/>
            <person name="Cuenca-Cambronero M."/>
            <person name="Asole G."/>
            <person name="Calvet F."/>
            <person name="Ruiz-Romero M."/>
            <person name="Marangio P."/>
            <person name="Guigo R."/>
            <person name="Rago D."/>
            <person name="Mirbahai L."/>
            <person name="Eastwood N."/>
            <person name="Colbourne J.K."/>
            <person name="Zhou J."/>
            <person name="Mallon E."/>
            <person name="Orsini L."/>
        </authorList>
    </citation>
    <scope>NUCLEOTIDE SEQUENCE [LARGE SCALE GENOMIC DNA]</scope>
    <source>
        <strain evidence="1">LRV0_1</strain>
    </source>
</reference>
<dbReference type="Proteomes" id="UP001234178">
    <property type="component" value="Unassembled WGS sequence"/>
</dbReference>
<keyword evidence="2" id="KW-1185">Reference proteome</keyword>
<proteinExistence type="predicted"/>